<dbReference type="EMBL" id="JAVRQU010000008">
    <property type="protein sequence ID" value="KAK5699842.1"/>
    <property type="molecule type" value="Genomic_DNA"/>
</dbReference>
<dbReference type="Pfam" id="PF10307">
    <property type="entry name" value="HAD_SAK_1"/>
    <property type="match status" value="1"/>
</dbReference>
<dbReference type="PANTHER" id="PTHR10335:SF23">
    <property type="entry name" value="OB FOLD-CONTAINING PROTEIN, NUCLEIC ACID BINDING"/>
    <property type="match status" value="1"/>
</dbReference>
<dbReference type="InterPro" id="IPR018812">
    <property type="entry name" value="SAK_HAD"/>
</dbReference>
<evidence type="ECO:0000256" key="1">
    <source>
        <dbReference type="SAM" id="MobiDB-lite"/>
    </source>
</evidence>
<evidence type="ECO:0000313" key="3">
    <source>
        <dbReference type="EMBL" id="KAK5699842.1"/>
    </source>
</evidence>
<proteinExistence type="predicted"/>
<feature type="region of interest" description="Disordered" evidence="1">
    <location>
        <begin position="411"/>
        <end position="533"/>
    </location>
</feature>
<dbReference type="AlphaFoldDB" id="A0AAN8A1D7"/>
<dbReference type="GO" id="GO:0032040">
    <property type="term" value="C:small-subunit processome"/>
    <property type="evidence" value="ECO:0007669"/>
    <property type="project" value="TreeGrafter"/>
</dbReference>
<name>A0AAN8A1D7_9PEZI</name>
<protein>
    <recommendedName>
        <fullName evidence="2">Swiss Army Knife RNA repair protein HAD domain-containing protein</fullName>
    </recommendedName>
</protein>
<evidence type="ECO:0000313" key="4">
    <source>
        <dbReference type="Proteomes" id="UP001310594"/>
    </source>
</evidence>
<feature type="compositionally biased region" description="Basic and acidic residues" evidence="1">
    <location>
        <begin position="418"/>
        <end position="427"/>
    </location>
</feature>
<gene>
    <name evidence="3" type="ORF">LTR97_005973</name>
</gene>
<feature type="domain" description="Swiss Army Knife RNA repair protein HAD" evidence="2">
    <location>
        <begin position="42"/>
        <end position="245"/>
    </location>
</feature>
<feature type="compositionally biased region" description="Gly residues" evidence="1">
    <location>
        <begin position="458"/>
        <end position="492"/>
    </location>
</feature>
<feature type="compositionally biased region" description="Gly residues" evidence="1">
    <location>
        <begin position="523"/>
        <end position="533"/>
    </location>
</feature>
<dbReference type="GO" id="GO:0003723">
    <property type="term" value="F:RNA binding"/>
    <property type="evidence" value="ECO:0007669"/>
    <property type="project" value="TreeGrafter"/>
</dbReference>
<dbReference type="GO" id="GO:1990259">
    <property type="term" value="F:histone H2AQ104 methyltransferase activity"/>
    <property type="evidence" value="ECO:0007669"/>
    <property type="project" value="TreeGrafter"/>
</dbReference>
<comment type="caution">
    <text evidence="3">The sequence shown here is derived from an EMBL/GenBank/DDBJ whole genome shotgun (WGS) entry which is preliminary data.</text>
</comment>
<dbReference type="PANTHER" id="PTHR10335">
    <property type="entry name" value="RRNA 2-O-METHYLTRANSFERASE FIBRILLARIN"/>
    <property type="match status" value="1"/>
</dbReference>
<dbReference type="GO" id="GO:0031428">
    <property type="term" value="C:box C/D methylation guide snoRNP complex"/>
    <property type="evidence" value="ECO:0007669"/>
    <property type="project" value="TreeGrafter"/>
</dbReference>
<sequence>MAGPVHTITALRRWSCGDKQLPAIERIKSIHIYDFDNTLFSSPLPNRQVWSTQTCGHLQAQDFLHGGGWWHNPQILASTGRGPEVEEARAWEGCWNEKIVDLVRLSMSEEDALTILLTGRAEAGFADLINRMAAAKGLDFDMVCLKPAVSPTGELFASTLGYKQSLLRDIVMTYHSATELRMYEDRPKHTKSFRDFFADLNRSLTSTTVRRPITAEVIQVTEADLFLDPVTEIAQIQSMINANNAAILAGTAPPRTKPYAIKRDVFFTGYLLAPTDIDRLKSLVKLPSVVPEHEVRFLANNILITPRPAPRSVLDKVGGVGHKVRWRVTGIGAHQNRVWAARVQPCDARERVYTENSTPCVVLATRKDAKPVEVNRIHHWTNVAPQDQLEFESVVGEKVLLRIEVEDAMPVQPQQPVEGRKRLRDEDFPPLGSNRPKAQQRSHQQAHPQGSSWAGNKANGGGGGQGFAGSRGGGGGRGGRGGAGSGRGFRGGRGNERGRGGGGGGGRGGRGAYRSLDDNPGQGDYGSAGGMQY</sequence>
<dbReference type="GO" id="GO:0008649">
    <property type="term" value="F:rRNA methyltransferase activity"/>
    <property type="evidence" value="ECO:0007669"/>
    <property type="project" value="TreeGrafter"/>
</dbReference>
<reference evidence="3" key="1">
    <citation type="submission" date="2023-08" db="EMBL/GenBank/DDBJ databases">
        <title>Black Yeasts Isolated from many extreme environments.</title>
        <authorList>
            <person name="Coleine C."/>
            <person name="Stajich J.E."/>
            <person name="Selbmann L."/>
        </authorList>
    </citation>
    <scope>NUCLEOTIDE SEQUENCE</scope>
    <source>
        <strain evidence="3">CCFEE 5810</strain>
    </source>
</reference>
<dbReference type="GO" id="GO:0000494">
    <property type="term" value="P:box C/D sno(s)RNA 3'-end processing"/>
    <property type="evidence" value="ECO:0007669"/>
    <property type="project" value="TreeGrafter"/>
</dbReference>
<feature type="compositionally biased region" description="Gly residues" evidence="1">
    <location>
        <begin position="500"/>
        <end position="511"/>
    </location>
</feature>
<evidence type="ECO:0000259" key="2">
    <source>
        <dbReference type="Pfam" id="PF10307"/>
    </source>
</evidence>
<dbReference type="Proteomes" id="UP001310594">
    <property type="component" value="Unassembled WGS sequence"/>
</dbReference>
<accession>A0AAN8A1D7</accession>
<feature type="compositionally biased region" description="Polar residues" evidence="1">
    <location>
        <begin position="436"/>
        <end position="454"/>
    </location>
</feature>
<organism evidence="3 4">
    <name type="scientific">Elasticomyces elasticus</name>
    <dbReference type="NCBI Taxonomy" id="574655"/>
    <lineage>
        <taxon>Eukaryota</taxon>
        <taxon>Fungi</taxon>
        <taxon>Dikarya</taxon>
        <taxon>Ascomycota</taxon>
        <taxon>Pezizomycotina</taxon>
        <taxon>Dothideomycetes</taxon>
        <taxon>Dothideomycetidae</taxon>
        <taxon>Mycosphaerellales</taxon>
        <taxon>Teratosphaeriaceae</taxon>
        <taxon>Elasticomyces</taxon>
    </lineage>
</organism>